<evidence type="ECO:0000313" key="2">
    <source>
        <dbReference type="Proteomes" id="UP000799536"/>
    </source>
</evidence>
<proteinExistence type="predicted"/>
<organism evidence="1 2">
    <name type="scientific">Delitschia confertaspora ATCC 74209</name>
    <dbReference type="NCBI Taxonomy" id="1513339"/>
    <lineage>
        <taxon>Eukaryota</taxon>
        <taxon>Fungi</taxon>
        <taxon>Dikarya</taxon>
        <taxon>Ascomycota</taxon>
        <taxon>Pezizomycotina</taxon>
        <taxon>Dothideomycetes</taxon>
        <taxon>Pleosporomycetidae</taxon>
        <taxon>Pleosporales</taxon>
        <taxon>Delitschiaceae</taxon>
        <taxon>Delitschia</taxon>
    </lineage>
</organism>
<reference evidence="1" key="1">
    <citation type="journal article" date="2020" name="Stud. Mycol.">
        <title>101 Dothideomycetes genomes: a test case for predicting lifestyles and emergence of pathogens.</title>
        <authorList>
            <person name="Haridas S."/>
            <person name="Albert R."/>
            <person name="Binder M."/>
            <person name="Bloem J."/>
            <person name="Labutti K."/>
            <person name="Salamov A."/>
            <person name="Andreopoulos B."/>
            <person name="Baker S."/>
            <person name="Barry K."/>
            <person name="Bills G."/>
            <person name="Bluhm B."/>
            <person name="Cannon C."/>
            <person name="Castanera R."/>
            <person name="Culley D."/>
            <person name="Daum C."/>
            <person name="Ezra D."/>
            <person name="Gonzalez J."/>
            <person name="Henrissat B."/>
            <person name="Kuo A."/>
            <person name="Liang C."/>
            <person name="Lipzen A."/>
            <person name="Lutzoni F."/>
            <person name="Magnuson J."/>
            <person name="Mondo S."/>
            <person name="Nolan M."/>
            <person name="Ohm R."/>
            <person name="Pangilinan J."/>
            <person name="Park H.-J."/>
            <person name="Ramirez L."/>
            <person name="Alfaro M."/>
            <person name="Sun H."/>
            <person name="Tritt A."/>
            <person name="Yoshinaga Y."/>
            <person name="Zwiers L.-H."/>
            <person name="Turgeon B."/>
            <person name="Goodwin S."/>
            <person name="Spatafora J."/>
            <person name="Crous P."/>
            <person name="Grigoriev I."/>
        </authorList>
    </citation>
    <scope>NUCLEOTIDE SEQUENCE</scope>
    <source>
        <strain evidence="1">ATCC 74209</strain>
    </source>
</reference>
<sequence length="415" mass="48187">MPRPQIHLPNEILFEILDYIPRGRRSQNHLWAFCLVSRQWYHIGIARLYEEPFLIGPSYDRFVRTICPSINAHIRKSDLAGLVRILDLSHIVHQGSKSITARLLGRTKANLETFVAPQASFAINCWAALSKCRKLKYLNLSLVSECINYQSLTQAVRHLGELRELYLPRCSFNYEDACELSMVVKWPPKLRLLQLSGGVHGKFIYDLTRQPENFPPTLSHLSISHCPRVLFQQIQSLIESMSHLLRHLELRDLPQVQMGQLSRVLTWAPQLQSLTIAMDYIDIGMGSLPVGWSPSRWAEGHPLESLTLVTSGHQDPDSDAYFTAVDLFTMIDERYLSRLRYIYIAESTGWTKHEDEGDEIGAIRECLTELDQENWENRRWHYRDIDAPNGVTYEEWISNPQNKKWKPRVEVVRWQ</sequence>
<evidence type="ECO:0008006" key="3">
    <source>
        <dbReference type="Google" id="ProtNLM"/>
    </source>
</evidence>
<protein>
    <recommendedName>
        <fullName evidence="3">F-box domain-containing protein</fullName>
    </recommendedName>
</protein>
<keyword evidence="2" id="KW-1185">Reference proteome</keyword>
<dbReference type="OrthoDB" id="2125396at2759"/>
<gene>
    <name evidence="1" type="ORF">GQ43DRAFT_449310</name>
</gene>
<dbReference type="Gene3D" id="3.80.10.10">
    <property type="entry name" value="Ribonuclease Inhibitor"/>
    <property type="match status" value="1"/>
</dbReference>
<accession>A0A9P4MS82</accession>
<evidence type="ECO:0000313" key="1">
    <source>
        <dbReference type="EMBL" id="KAF2200722.1"/>
    </source>
</evidence>
<dbReference type="AlphaFoldDB" id="A0A9P4MS82"/>
<comment type="caution">
    <text evidence="1">The sequence shown here is derived from an EMBL/GenBank/DDBJ whole genome shotgun (WGS) entry which is preliminary data.</text>
</comment>
<dbReference type="EMBL" id="ML994008">
    <property type="protein sequence ID" value="KAF2200722.1"/>
    <property type="molecule type" value="Genomic_DNA"/>
</dbReference>
<dbReference type="Proteomes" id="UP000799536">
    <property type="component" value="Unassembled WGS sequence"/>
</dbReference>
<dbReference type="InterPro" id="IPR032675">
    <property type="entry name" value="LRR_dom_sf"/>
</dbReference>
<dbReference type="SUPFAM" id="SSF52047">
    <property type="entry name" value="RNI-like"/>
    <property type="match status" value="1"/>
</dbReference>
<name>A0A9P4MS82_9PLEO</name>